<protein>
    <submittedName>
        <fullName evidence="1">Regulator YmcC</fullName>
    </submittedName>
</protein>
<dbReference type="Pfam" id="PF11102">
    <property type="entry name" value="YjbF"/>
    <property type="match status" value="1"/>
</dbReference>
<dbReference type="Proteomes" id="UP000006690">
    <property type="component" value="Chromosome"/>
</dbReference>
<reference evidence="2" key="1">
    <citation type="journal article" date="2012" name="Appl. Microbiol. Biotechnol.">
        <title>The complete genome sequence of Pantoea ananatis AJ13355, an organism with great biotechnological potential.</title>
        <authorList>
            <person name="Hara Y."/>
            <person name="Kadotani N."/>
            <person name="Izui H."/>
            <person name="Katashkina J.I."/>
            <person name="Kuvaeva T.M."/>
            <person name="Andreeva I.G."/>
            <person name="Golubeva L.I."/>
            <person name="Malko D.B."/>
            <person name="Makeev V.J."/>
            <person name="Mashko S.V."/>
            <person name="Kozlov Y.I."/>
        </authorList>
    </citation>
    <scope>NUCLEOTIDE SEQUENCE [LARGE SCALE GENOMIC DNA]</scope>
    <source>
        <strain evidence="2">AJ13355</strain>
    </source>
</reference>
<dbReference type="KEGG" id="paj:PAJ_3404"/>
<proteinExistence type="predicted"/>
<organism evidence="1 2">
    <name type="scientific">Pantoea ananatis (strain AJ13355)</name>
    <dbReference type="NCBI Taxonomy" id="932677"/>
    <lineage>
        <taxon>Bacteria</taxon>
        <taxon>Pseudomonadati</taxon>
        <taxon>Pseudomonadota</taxon>
        <taxon>Gammaproteobacteria</taxon>
        <taxon>Enterobacterales</taxon>
        <taxon>Erwiniaceae</taxon>
        <taxon>Pantoea</taxon>
    </lineage>
</organism>
<dbReference type="EMBL" id="AP012032">
    <property type="protein sequence ID" value="BAK13484.1"/>
    <property type="molecule type" value="Genomic_DNA"/>
</dbReference>
<dbReference type="AlphaFoldDB" id="A0A0H3L2L9"/>
<dbReference type="HOGENOM" id="CLU_098990_1_0_6"/>
<evidence type="ECO:0000313" key="1">
    <source>
        <dbReference type="EMBL" id="BAK13484.1"/>
    </source>
</evidence>
<dbReference type="PATRIC" id="fig|932677.3.peg.3921"/>
<dbReference type="InterPro" id="IPR021308">
    <property type="entry name" value="GfcB"/>
</dbReference>
<dbReference type="InterPro" id="IPR023373">
    <property type="entry name" value="YmcC_sf"/>
</dbReference>
<gene>
    <name evidence="1" type="primary">ymcC</name>
    <name evidence="1" type="ordered locus">PAJ_3404</name>
</gene>
<name>A0A0H3L2L9_PANAA</name>
<evidence type="ECO:0000313" key="2">
    <source>
        <dbReference type="Proteomes" id="UP000006690"/>
    </source>
</evidence>
<sequence>MGALNITTLSCGYFYFGIIYQGHIVRQLPLLLVCLLLQACTQTQKGLEQTVMMAIEGPEDVTVTPQQIDNLPYASLYARINDGQRIFVVLGYNENGQQKWVTRDQSMLVTAHGRLIKTLGLPDNLTDVSNLQQDPLAKGLHLSNGDSWTRIVQWTVQGNVHSGTLSSTFTRGDDEVLDIAGNRIACRVWHEQLHIDSLDREWQNTFWIDNSSGQVVQSRQMLAADAFPVDITILKPAKS</sequence>
<dbReference type="Gene3D" id="2.40.360.10">
    <property type="entry name" value="YmcC-like"/>
    <property type="match status" value="1"/>
</dbReference>
<dbReference type="SUPFAM" id="SSF159270">
    <property type="entry name" value="YmcC-like"/>
    <property type="match status" value="1"/>
</dbReference>
<dbReference type="eggNOG" id="ENOG502ZAMG">
    <property type="taxonomic scope" value="Bacteria"/>
</dbReference>
<accession>A0A0H3L2L9</accession>